<feature type="non-terminal residue" evidence="1">
    <location>
        <position position="1"/>
    </location>
</feature>
<gene>
    <name evidence="1" type="ORF">F2Y61_25490</name>
</gene>
<dbReference type="EMBL" id="VVZB01000236">
    <property type="protein sequence ID" value="KAA5377383.1"/>
    <property type="molecule type" value="Genomic_DNA"/>
</dbReference>
<proteinExistence type="predicted"/>
<name>A0A5M5ZLG6_9BACT</name>
<dbReference type="AlphaFoldDB" id="A0A5M5ZLG6"/>
<evidence type="ECO:0000313" key="1">
    <source>
        <dbReference type="EMBL" id="KAA5377383.1"/>
    </source>
</evidence>
<dbReference type="Proteomes" id="UP000347681">
    <property type="component" value="Unassembled WGS sequence"/>
</dbReference>
<protein>
    <submittedName>
        <fullName evidence="1">Uncharacterized protein</fullName>
    </submittedName>
</protein>
<organism evidence="1 2">
    <name type="scientific">Phocaeicola dorei</name>
    <dbReference type="NCBI Taxonomy" id="357276"/>
    <lineage>
        <taxon>Bacteria</taxon>
        <taxon>Pseudomonadati</taxon>
        <taxon>Bacteroidota</taxon>
        <taxon>Bacteroidia</taxon>
        <taxon>Bacteroidales</taxon>
        <taxon>Bacteroidaceae</taxon>
        <taxon>Phocaeicola</taxon>
    </lineage>
</organism>
<comment type="caution">
    <text evidence="1">The sequence shown here is derived from an EMBL/GenBank/DDBJ whole genome shotgun (WGS) entry which is preliminary data.</text>
</comment>
<accession>A0A5M5ZLG6</accession>
<sequence>VAQLNLSQHWPTHIVYRSSEALQEAHKELGMTVTKGYEWSIADDSAVKDALKPPQFRDRLKRFCDLKEKLSLTDNEQRELRVITDKYPFLEQGYKQLGQTLRRYRTIKEIKALIE</sequence>
<evidence type="ECO:0000313" key="2">
    <source>
        <dbReference type="Proteomes" id="UP000347681"/>
    </source>
</evidence>
<reference evidence="1 2" key="1">
    <citation type="journal article" date="2019" name="Nat. Med.">
        <title>A library of human gut bacterial isolates paired with longitudinal multiomics data enables mechanistic microbiome research.</title>
        <authorList>
            <person name="Poyet M."/>
            <person name="Groussin M."/>
            <person name="Gibbons S.M."/>
            <person name="Avila-Pacheco J."/>
            <person name="Jiang X."/>
            <person name="Kearney S.M."/>
            <person name="Perrotta A.R."/>
            <person name="Berdy B."/>
            <person name="Zhao S."/>
            <person name="Lieberman T.D."/>
            <person name="Swanson P.K."/>
            <person name="Smith M."/>
            <person name="Roesemann S."/>
            <person name="Alexander J.E."/>
            <person name="Rich S.A."/>
            <person name="Livny J."/>
            <person name="Vlamakis H."/>
            <person name="Clish C."/>
            <person name="Bullock K."/>
            <person name="Deik A."/>
            <person name="Scott J."/>
            <person name="Pierce K.A."/>
            <person name="Xavier R.J."/>
            <person name="Alm E.J."/>
        </authorList>
    </citation>
    <scope>NUCLEOTIDE SEQUENCE [LARGE SCALE GENOMIC DNA]</scope>
    <source>
        <strain evidence="1 2">BIOML-A5</strain>
    </source>
</reference>